<dbReference type="AlphaFoldDB" id="A0A444JD12"/>
<dbReference type="Proteomes" id="UP000288892">
    <property type="component" value="Unassembled WGS sequence"/>
</dbReference>
<evidence type="ECO:0000313" key="2">
    <source>
        <dbReference type="Proteomes" id="UP000288892"/>
    </source>
</evidence>
<proteinExistence type="predicted"/>
<reference evidence="1 2" key="1">
    <citation type="submission" date="2017-01" db="EMBL/GenBank/DDBJ databases">
        <title>The cable genome- insights into the physiology and evolution of filamentous bacteria capable of sulfide oxidation via long distance electron transfer.</title>
        <authorList>
            <person name="Schreiber L."/>
            <person name="Bjerg J.T."/>
            <person name="Boggild A."/>
            <person name="Van De Vossenberg J."/>
            <person name="Meysman F."/>
            <person name="Nielsen L.P."/>
            <person name="Schramm A."/>
            <person name="Kjeldsen K.U."/>
        </authorList>
    </citation>
    <scope>NUCLEOTIDE SEQUENCE [LARGE SCALE GENOMIC DNA]</scope>
    <source>
        <strain evidence="1">A5</strain>
    </source>
</reference>
<gene>
    <name evidence="1" type="ORF">VU01_12512</name>
</gene>
<keyword evidence="2" id="KW-1185">Reference proteome</keyword>
<dbReference type="EMBL" id="MTKS01000251">
    <property type="protein sequence ID" value="RWX50887.1"/>
    <property type="molecule type" value="Genomic_DNA"/>
</dbReference>
<organism evidence="1 2">
    <name type="scientific">Candidatus Electrothrix marina</name>
    <dbReference type="NCBI Taxonomy" id="1859130"/>
    <lineage>
        <taxon>Bacteria</taxon>
        <taxon>Pseudomonadati</taxon>
        <taxon>Thermodesulfobacteriota</taxon>
        <taxon>Desulfobulbia</taxon>
        <taxon>Desulfobulbales</taxon>
        <taxon>Desulfobulbaceae</taxon>
        <taxon>Candidatus Electrothrix</taxon>
    </lineage>
</organism>
<accession>A0A444JD12</accession>
<comment type="caution">
    <text evidence="1">The sequence shown here is derived from an EMBL/GenBank/DDBJ whole genome shotgun (WGS) entry which is preliminary data.</text>
</comment>
<evidence type="ECO:0000313" key="1">
    <source>
        <dbReference type="EMBL" id="RWX50887.1"/>
    </source>
</evidence>
<protein>
    <submittedName>
        <fullName evidence="1">Uncharacterized protein</fullName>
    </submittedName>
</protein>
<sequence length="63" mass="6802">MIVCIVEQHNIVNSSGVPTGEQELLATHAVDLETNNILSLPQISLSQLDAVYSPSLGSWVIKQ</sequence>
<name>A0A444JD12_9BACT</name>